<comment type="caution">
    <text evidence="1">The sequence shown here is derived from an EMBL/GenBank/DDBJ whole genome shotgun (WGS) entry which is preliminary data.</text>
</comment>
<organism evidence="1 2">
    <name type="scientific">Candidatus Lloydbacteria bacterium RIFCSPLOWO2_01_FULL_50_20</name>
    <dbReference type="NCBI Taxonomy" id="1798665"/>
    <lineage>
        <taxon>Bacteria</taxon>
        <taxon>Candidatus Lloydiibacteriota</taxon>
    </lineage>
</organism>
<name>A0A1G2DCC0_9BACT</name>
<proteinExistence type="predicted"/>
<accession>A0A1G2DCC0</accession>
<dbReference type="Proteomes" id="UP000178534">
    <property type="component" value="Unassembled WGS sequence"/>
</dbReference>
<gene>
    <name evidence="1" type="ORF">A2942_00425</name>
</gene>
<reference evidence="1 2" key="1">
    <citation type="journal article" date="2016" name="Nat. Commun.">
        <title>Thousands of microbial genomes shed light on interconnected biogeochemical processes in an aquifer system.</title>
        <authorList>
            <person name="Anantharaman K."/>
            <person name="Brown C.T."/>
            <person name="Hug L.A."/>
            <person name="Sharon I."/>
            <person name="Castelle C.J."/>
            <person name="Probst A.J."/>
            <person name="Thomas B.C."/>
            <person name="Singh A."/>
            <person name="Wilkins M.J."/>
            <person name="Karaoz U."/>
            <person name="Brodie E.L."/>
            <person name="Williams K.H."/>
            <person name="Hubbard S.S."/>
            <person name="Banfield J.F."/>
        </authorList>
    </citation>
    <scope>NUCLEOTIDE SEQUENCE [LARGE SCALE GENOMIC DNA]</scope>
</reference>
<evidence type="ECO:0000313" key="1">
    <source>
        <dbReference type="EMBL" id="OGZ11246.1"/>
    </source>
</evidence>
<sequence>MKLIYSKIKKNEKGCEISLTTPVETSRLHAVMVVGEVVAAAEAECEIVVRDVVLGPSALPTLLRLHFLVPRHRLSAVAACPVGLLAEDSWIGLVPLLTDVFPLRFVVKTRTVTTLAVGILLACKIVMVHNNSPFWPPIFLGAAYYNTRNYDKVKPNKKPTSLPFLIFKP</sequence>
<evidence type="ECO:0000313" key="2">
    <source>
        <dbReference type="Proteomes" id="UP000178534"/>
    </source>
</evidence>
<dbReference type="AlphaFoldDB" id="A0A1G2DCC0"/>
<dbReference type="EMBL" id="MHLP01000039">
    <property type="protein sequence ID" value="OGZ11246.1"/>
    <property type="molecule type" value="Genomic_DNA"/>
</dbReference>
<protein>
    <submittedName>
        <fullName evidence="1">Uncharacterized protein</fullName>
    </submittedName>
</protein>